<evidence type="ECO:0000256" key="9">
    <source>
        <dbReference type="ARBA" id="ARBA00022884"/>
    </source>
</evidence>
<dbReference type="Pfam" id="PF00587">
    <property type="entry name" value="tRNA-synt_2b"/>
    <property type="match status" value="1"/>
</dbReference>
<comment type="subcellular location">
    <subcellularLocation>
        <location evidence="13">Cytoplasm</location>
    </subcellularLocation>
</comment>
<dbReference type="InterPro" id="IPR006195">
    <property type="entry name" value="aa-tRNA-synth_II"/>
</dbReference>
<dbReference type="Pfam" id="PF03129">
    <property type="entry name" value="HGTP_anticodon"/>
    <property type="match status" value="1"/>
</dbReference>
<protein>
    <recommendedName>
        <fullName evidence="13">Threonine--tRNA ligase</fullName>
        <ecNumber evidence="13">6.1.1.3</ecNumber>
    </recommendedName>
    <alternativeName>
        <fullName evidence="13">Threonyl-tRNA synthetase</fullName>
        <shortName evidence="13">ThrRS</shortName>
    </alternativeName>
</protein>
<gene>
    <name evidence="13" type="primary">thrS</name>
    <name evidence="16" type="ORF">DFP75_101512</name>
</gene>
<dbReference type="Pfam" id="PF07973">
    <property type="entry name" value="tRNA_SAD"/>
    <property type="match status" value="1"/>
</dbReference>
<dbReference type="InterPro" id="IPR033728">
    <property type="entry name" value="ThrRS_core"/>
</dbReference>
<dbReference type="NCBIfam" id="TIGR00418">
    <property type="entry name" value="thrS"/>
    <property type="match status" value="1"/>
</dbReference>
<keyword evidence="17" id="KW-1185">Reference proteome</keyword>
<feature type="domain" description="Aminoacyl-transfer RNA synthetases class-II family profile" evidence="14">
    <location>
        <begin position="243"/>
        <end position="534"/>
    </location>
</feature>
<dbReference type="GO" id="GO:0016787">
    <property type="term" value="F:hydrolase activity"/>
    <property type="evidence" value="ECO:0007669"/>
    <property type="project" value="UniProtKB-KW"/>
</dbReference>
<dbReference type="InterPro" id="IPR045864">
    <property type="entry name" value="aa-tRNA-synth_II/BPL/LPL"/>
</dbReference>
<dbReference type="GO" id="GO:0004829">
    <property type="term" value="F:threonine-tRNA ligase activity"/>
    <property type="evidence" value="ECO:0007669"/>
    <property type="project" value="UniProtKB-UniRule"/>
</dbReference>
<dbReference type="GO" id="GO:0005524">
    <property type="term" value="F:ATP binding"/>
    <property type="evidence" value="ECO:0007669"/>
    <property type="project" value="UniProtKB-UniRule"/>
</dbReference>
<dbReference type="CDD" id="cd00860">
    <property type="entry name" value="ThrRS_anticodon"/>
    <property type="match status" value="1"/>
</dbReference>
<dbReference type="InterPro" id="IPR004154">
    <property type="entry name" value="Anticodon-bd"/>
</dbReference>
<dbReference type="GO" id="GO:0006435">
    <property type="term" value="P:threonyl-tRNA aminoacylation"/>
    <property type="evidence" value="ECO:0007669"/>
    <property type="project" value="UniProtKB-UniRule"/>
</dbReference>
<dbReference type="GO" id="GO:0000049">
    <property type="term" value="F:tRNA binding"/>
    <property type="evidence" value="ECO:0007669"/>
    <property type="project" value="UniProtKB-KW"/>
</dbReference>
<dbReference type="PANTHER" id="PTHR11451">
    <property type="entry name" value="THREONINE-TRNA LIGASE"/>
    <property type="match status" value="1"/>
</dbReference>
<evidence type="ECO:0000256" key="4">
    <source>
        <dbReference type="ARBA" id="ARBA00022598"/>
    </source>
</evidence>
<dbReference type="FunFam" id="3.40.50.800:FF:000001">
    <property type="entry name" value="Threonine--tRNA ligase"/>
    <property type="match status" value="1"/>
</dbReference>
<dbReference type="PRINTS" id="PR01047">
    <property type="entry name" value="TRNASYNTHTHR"/>
</dbReference>
<dbReference type="GO" id="GO:0046872">
    <property type="term" value="F:metal ion binding"/>
    <property type="evidence" value="ECO:0007669"/>
    <property type="project" value="UniProtKB-KW"/>
</dbReference>
<dbReference type="FunFam" id="3.30.54.20:FF:000002">
    <property type="entry name" value="Threonine--tRNA ligase"/>
    <property type="match status" value="1"/>
</dbReference>
<evidence type="ECO:0000256" key="10">
    <source>
        <dbReference type="ARBA" id="ARBA00022917"/>
    </source>
</evidence>
<accession>A0A318V6V4</accession>
<comment type="caution">
    <text evidence="16">The sequence shown here is derived from an EMBL/GenBank/DDBJ whole genome shotgun (WGS) entry which is preliminary data.</text>
</comment>
<keyword evidence="4 13" id="KW-0436">Ligase</keyword>
<keyword evidence="2 13" id="KW-0963">Cytoplasm</keyword>
<dbReference type="SUPFAM" id="SSF55681">
    <property type="entry name" value="Class II aaRS and biotin synthetases"/>
    <property type="match status" value="1"/>
</dbReference>
<keyword evidence="6 13" id="KW-0547">Nucleotide-binding</keyword>
<dbReference type="SUPFAM" id="SSF55186">
    <property type="entry name" value="ThrRS/AlaRS common domain"/>
    <property type="match status" value="1"/>
</dbReference>
<evidence type="ECO:0000256" key="12">
    <source>
        <dbReference type="ARBA" id="ARBA00049515"/>
    </source>
</evidence>
<dbReference type="PROSITE" id="PS50862">
    <property type="entry name" value="AA_TRNA_LIGASE_II"/>
    <property type="match status" value="1"/>
</dbReference>
<dbReference type="InterPro" id="IPR002320">
    <property type="entry name" value="Thr-tRNA-ligase_IIa"/>
</dbReference>
<dbReference type="EMBL" id="QKLW01000001">
    <property type="protein sequence ID" value="PYF84486.1"/>
    <property type="molecule type" value="Genomic_DNA"/>
</dbReference>
<dbReference type="InterPro" id="IPR018163">
    <property type="entry name" value="Thr/Ala-tRNA-synth_IIc_edit"/>
</dbReference>
<dbReference type="AlphaFoldDB" id="A0A318V6V4"/>
<evidence type="ECO:0000256" key="11">
    <source>
        <dbReference type="ARBA" id="ARBA00023146"/>
    </source>
</evidence>
<keyword evidence="10 13" id="KW-0648">Protein biosynthesis</keyword>
<proteinExistence type="inferred from homology"/>
<dbReference type="InterPro" id="IPR012676">
    <property type="entry name" value="TGS-like"/>
</dbReference>
<dbReference type="FunFam" id="3.10.20.30:FF:000005">
    <property type="entry name" value="Threonine--tRNA ligase"/>
    <property type="match status" value="1"/>
</dbReference>
<evidence type="ECO:0000256" key="6">
    <source>
        <dbReference type="ARBA" id="ARBA00022741"/>
    </source>
</evidence>
<dbReference type="RefSeq" id="WP_110571929.1">
    <property type="nucleotide sequence ID" value="NZ_QKLW01000001.1"/>
</dbReference>
<evidence type="ECO:0000313" key="16">
    <source>
        <dbReference type="EMBL" id="PYF84486.1"/>
    </source>
</evidence>
<comment type="subunit">
    <text evidence="13">Homodimer.</text>
</comment>
<dbReference type="EC" id="6.1.1.3" evidence="13"/>
<dbReference type="InterPro" id="IPR012675">
    <property type="entry name" value="Beta-grasp_dom_sf"/>
</dbReference>
<keyword evidence="9 13" id="KW-0694">RNA-binding</keyword>
<keyword evidence="5 13" id="KW-0479">Metal-binding</keyword>
<dbReference type="InterPro" id="IPR047246">
    <property type="entry name" value="ThrRS_anticodon"/>
</dbReference>
<dbReference type="HAMAP" id="MF_00184">
    <property type="entry name" value="Thr_tRNA_synth"/>
    <property type="match status" value="1"/>
</dbReference>
<keyword evidence="11 13" id="KW-0030">Aminoacyl-tRNA synthetase</keyword>
<feature type="binding site" evidence="13">
    <location>
        <position position="511"/>
    </location>
    <ligand>
        <name>Zn(2+)</name>
        <dbReference type="ChEBI" id="CHEBI:29105"/>
        <note>catalytic</note>
    </ligand>
</feature>
<keyword evidence="3 13" id="KW-0820">tRNA-binding</keyword>
<dbReference type="Gene3D" id="3.30.54.20">
    <property type="match status" value="1"/>
</dbReference>
<sequence length="645" mass="73902">MPVITLPDGSQRSFSNPVTVMQVAEDIGPGLAKATVAGRIDGQLVDACELISDDAKLSIITGKDPEGVEIIRHSFAHLVGHAVKQLYPTAQMAIGPVIDEGFYYDIAYERPFTPDDLAAIEKRIAELVKTDYDVVKKMTPIAEARQQFVDRGESYKVALIDDMDESTKEVGLYHHEEYMDMCRGPHVPNTRVLRHFKLMKLAGAYWRGDSNNEMLQRIYGTAWNDKKELKAYLTRIEEAEKRDHRKLGKKLDLFHVQEEAPGMVFWHPKGWRLYQAVEQYMRQKQIDNNYQEVKTPQIVDRVLWEKSGHWGKYHENMFTTHSENRDYAVKPMNCPCHIQVYNQGLKSYRDLPFRMAEFGSCHRNEPSGALHGIMRVRNFVQDDGHIFVTEGQIQSEVSEFIDLLHEVYADFGFDNIVYRLSTRPEQRVGSDEVWDKAEKALSDALDSAGLDWEELPGEGAFYGPKIEFSLKDAIGRVWQCGTIQVDFSMPTRLGAQYVSEDGSRQTPVMLHRAIVGSLERFIGILIEETEGAFPVWLAPEQVVIMNITDRQADYCSDLEKRLNSNGFRAKLDLRNEKIGFKIREHTLQRVPYMIVVGDKEVEQQQVAVRTRTGDDLGVMSISDFEELLQKEVARRSRKQEMEIVL</sequence>
<organism evidence="16 17">
    <name type="scientific">Marinomonas alcarazii</name>
    <dbReference type="NCBI Taxonomy" id="491949"/>
    <lineage>
        <taxon>Bacteria</taxon>
        <taxon>Pseudomonadati</taxon>
        <taxon>Pseudomonadota</taxon>
        <taxon>Gammaproteobacteria</taxon>
        <taxon>Oceanospirillales</taxon>
        <taxon>Oceanospirillaceae</taxon>
        <taxon>Marinomonas</taxon>
    </lineage>
</organism>
<dbReference type="SUPFAM" id="SSF52954">
    <property type="entry name" value="Class II aaRS ABD-related"/>
    <property type="match status" value="1"/>
</dbReference>
<dbReference type="Pfam" id="PF02824">
    <property type="entry name" value="TGS"/>
    <property type="match status" value="1"/>
</dbReference>
<dbReference type="Gene3D" id="3.30.930.10">
    <property type="entry name" value="Bira Bifunctional Protein, Domain 2"/>
    <property type="match status" value="1"/>
</dbReference>
<evidence type="ECO:0000256" key="7">
    <source>
        <dbReference type="ARBA" id="ARBA00022833"/>
    </source>
</evidence>
<comment type="similarity">
    <text evidence="1 13">Belongs to the class-II aminoacyl-tRNA synthetase family.</text>
</comment>
<evidence type="ECO:0000259" key="14">
    <source>
        <dbReference type="PROSITE" id="PS50862"/>
    </source>
</evidence>
<dbReference type="Gene3D" id="3.10.20.30">
    <property type="match status" value="1"/>
</dbReference>
<dbReference type="InterPro" id="IPR012947">
    <property type="entry name" value="tRNA_SAD"/>
</dbReference>
<dbReference type="Gene3D" id="3.40.50.800">
    <property type="entry name" value="Anticodon-binding domain"/>
    <property type="match status" value="1"/>
</dbReference>
<dbReference type="CDD" id="cd00771">
    <property type="entry name" value="ThrRS_core"/>
    <property type="match status" value="1"/>
</dbReference>
<dbReference type="Proteomes" id="UP000247551">
    <property type="component" value="Unassembled WGS sequence"/>
</dbReference>
<feature type="binding site" evidence="13">
    <location>
        <position position="334"/>
    </location>
    <ligand>
        <name>Zn(2+)</name>
        <dbReference type="ChEBI" id="CHEBI:29105"/>
        <note>catalytic</note>
    </ligand>
</feature>
<keyword evidence="16" id="KW-0378">Hydrolase</keyword>
<dbReference type="InterPro" id="IPR004095">
    <property type="entry name" value="TGS"/>
</dbReference>
<comment type="catalytic activity">
    <reaction evidence="12 13">
        <text>tRNA(Thr) + L-threonine + ATP = L-threonyl-tRNA(Thr) + AMP + diphosphate + H(+)</text>
        <dbReference type="Rhea" id="RHEA:24624"/>
        <dbReference type="Rhea" id="RHEA-COMP:9670"/>
        <dbReference type="Rhea" id="RHEA-COMP:9704"/>
        <dbReference type="ChEBI" id="CHEBI:15378"/>
        <dbReference type="ChEBI" id="CHEBI:30616"/>
        <dbReference type="ChEBI" id="CHEBI:33019"/>
        <dbReference type="ChEBI" id="CHEBI:57926"/>
        <dbReference type="ChEBI" id="CHEBI:78442"/>
        <dbReference type="ChEBI" id="CHEBI:78534"/>
        <dbReference type="ChEBI" id="CHEBI:456215"/>
        <dbReference type="EC" id="6.1.1.3"/>
    </reaction>
</comment>
<evidence type="ECO:0000256" key="2">
    <source>
        <dbReference type="ARBA" id="ARBA00022490"/>
    </source>
</evidence>
<feature type="binding site" evidence="13">
    <location>
        <position position="385"/>
    </location>
    <ligand>
        <name>Zn(2+)</name>
        <dbReference type="ChEBI" id="CHEBI:29105"/>
        <note>catalytic</note>
    </ligand>
</feature>
<feature type="region of interest" description="Catalytic" evidence="13">
    <location>
        <begin position="243"/>
        <end position="534"/>
    </location>
</feature>
<dbReference type="InterPro" id="IPR036621">
    <property type="entry name" value="Anticodon-bd_dom_sf"/>
</dbReference>
<dbReference type="GO" id="GO:0005829">
    <property type="term" value="C:cytosol"/>
    <property type="evidence" value="ECO:0007669"/>
    <property type="project" value="TreeGrafter"/>
</dbReference>
<dbReference type="SMART" id="SM00863">
    <property type="entry name" value="tRNA_SAD"/>
    <property type="match status" value="1"/>
</dbReference>
<evidence type="ECO:0000259" key="15">
    <source>
        <dbReference type="PROSITE" id="PS51880"/>
    </source>
</evidence>
<evidence type="ECO:0000256" key="8">
    <source>
        <dbReference type="ARBA" id="ARBA00022840"/>
    </source>
</evidence>
<feature type="domain" description="TGS" evidence="15">
    <location>
        <begin position="1"/>
        <end position="61"/>
    </location>
</feature>
<reference evidence="16 17" key="1">
    <citation type="submission" date="2018-06" db="EMBL/GenBank/DDBJ databases">
        <title>Genomic Encyclopedia of Type Strains, Phase III (KMG-III): the genomes of soil and plant-associated and newly described type strains.</title>
        <authorList>
            <person name="Whitman W."/>
        </authorList>
    </citation>
    <scope>NUCLEOTIDE SEQUENCE [LARGE SCALE GENOMIC DNA]</scope>
    <source>
        <strain evidence="16 17">CECT 7730</strain>
    </source>
</reference>
<dbReference type="PROSITE" id="PS51880">
    <property type="entry name" value="TGS"/>
    <property type="match status" value="1"/>
</dbReference>
<keyword evidence="8 13" id="KW-0067">ATP-binding</keyword>
<dbReference type="CDD" id="cd01667">
    <property type="entry name" value="TGS_ThrRS"/>
    <property type="match status" value="1"/>
</dbReference>
<dbReference type="Gene3D" id="3.30.980.10">
    <property type="entry name" value="Threonyl-trna Synthetase, Chain A, domain 2"/>
    <property type="match status" value="1"/>
</dbReference>
<comment type="cofactor">
    <cofactor evidence="13">
        <name>Zn(2+)</name>
        <dbReference type="ChEBI" id="CHEBI:29105"/>
    </cofactor>
    <text evidence="13">Binds 1 zinc ion per subunit.</text>
</comment>
<dbReference type="PANTHER" id="PTHR11451:SF44">
    <property type="entry name" value="THREONINE--TRNA LIGASE, CHLOROPLASTIC_MITOCHONDRIAL 2"/>
    <property type="match status" value="1"/>
</dbReference>
<dbReference type="FunFam" id="3.30.980.10:FF:000005">
    <property type="entry name" value="Threonyl-tRNA synthetase, mitochondrial"/>
    <property type="match status" value="1"/>
</dbReference>
<dbReference type="InterPro" id="IPR002314">
    <property type="entry name" value="aa-tRNA-synt_IIb"/>
</dbReference>
<evidence type="ECO:0000313" key="17">
    <source>
        <dbReference type="Proteomes" id="UP000247551"/>
    </source>
</evidence>
<dbReference type="SUPFAM" id="SSF81271">
    <property type="entry name" value="TGS-like"/>
    <property type="match status" value="1"/>
</dbReference>
<keyword evidence="7 13" id="KW-0862">Zinc</keyword>
<name>A0A318V6V4_9GAMM</name>
<evidence type="ECO:0000256" key="5">
    <source>
        <dbReference type="ARBA" id="ARBA00022723"/>
    </source>
</evidence>
<evidence type="ECO:0000256" key="13">
    <source>
        <dbReference type="HAMAP-Rule" id="MF_00184"/>
    </source>
</evidence>
<evidence type="ECO:0000256" key="3">
    <source>
        <dbReference type="ARBA" id="ARBA00022555"/>
    </source>
</evidence>
<evidence type="ECO:0000256" key="1">
    <source>
        <dbReference type="ARBA" id="ARBA00008226"/>
    </source>
</evidence>
<dbReference type="FunFam" id="3.30.930.10:FF:000002">
    <property type="entry name" value="Threonine--tRNA ligase"/>
    <property type="match status" value="1"/>
</dbReference>